<evidence type="ECO:0000313" key="3">
    <source>
        <dbReference type="Proteomes" id="UP000001072"/>
    </source>
</evidence>
<gene>
    <name evidence="2" type="ORF">MELLADRAFT_94615</name>
</gene>
<feature type="compositionally biased region" description="Basic and acidic residues" evidence="1">
    <location>
        <begin position="178"/>
        <end position="187"/>
    </location>
</feature>
<dbReference type="RefSeq" id="XP_007406514.1">
    <property type="nucleotide sequence ID" value="XM_007406452.1"/>
</dbReference>
<dbReference type="VEuPathDB" id="FungiDB:MELLADRAFT_94615"/>
<dbReference type="GeneID" id="18936933"/>
<feature type="compositionally biased region" description="Polar residues" evidence="1">
    <location>
        <begin position="58"/>
        <end position="70"/>
    </location>
</feature>
<feature type="region of interest" description="Disordered" evidence="1">
    <location>
        <begin position="22"/>
        <end position="205"/>
    </location>
</feature>
<evidence type="ECO:0000313" key="2">
    <source>
        <dbReference type="EMBL" id="EGG10213.1"/>
    </source>
</evidence>
<dbReference type="EMBL" id="GL883095">
    <property type="protein sequence ID" value="EGG10213.1"/>
    <property type="molecule type" value="Genomic_DNA"/>
</dbReference>
<dbReference type="KEGG" id="mlr:MELLADRAFT_94615"/>
<dbReference type="HOGENOM" id="CLU_091778_1_0_1"/>
<reference evidence="3" key="1">
    <citation type="journal article" date="2011" name="Proc. Natl. Acad. Sci. U.S.A.">
        <title>Obligate biotrophy features unraveled by the genomic analysis of rust fungi.</title>
        <authorList>
            <person name="Duplessis S."/>
            <person name="Cuomo C.A."/>
            <person name="Lin Y.-C."/>
            <person name="Aerts A."/>
            <person name="Tisserant E."/>
            <person name="Veneault-Fourrey C."/>
            <person name="Joly D.L."/>
            <person name="Hacquard S."/>
            <person name="Amselem J."/>
            <person name="Cantarel B.L."/>
            <person name="Chiu R."/>
            <person name="Coutinho P.M."/>
            <person name="Feau N."/>
            <person name="Field M."/>
            <person name="Frey P."/>
            <person name="Gelhaye E."/>
            <person name="Goldberg J."/>
            <person name="Grabherr M.G."/>
            <person name="Kodira C.D."/>
            <person name="Kohler A."/>
            <person name="Kuees U."/>
            <person name="Lindquist E.A."/>
            <person name="Lucas S.M."/>
            <person name="Mago R."/>
            <person name="Mauceli E."/>
            <person name="Morin E."/>
            <person name="Murat C."/>
            <person name="Pangilinan J.L."/>
            <person name="Park R."/>
            <person name="Pearson M."/>
            <person name="Quesneville H."/>
            <person name="Rouhier N."/>
            <person name="Sakthikumar S."/>
            <person name="Salamov A.A."/>
            <person name="Schmutz J."/>
            <person name="Selles B."/>
            <person name="Shapiro H."/>
            <person name="Tanguay P."/>
            <person name="Tuskan G.A."/>
            <person name="Henrissat B."/>
            <person name="Van de Peer Y."/>
            <person name="Rouze P."/>
            <person name="Ellis J.G."/>
            <person name="Dodds P.N."/>
            <person name="Schein J.E."/>
            <person name="Zhong S."/>
            <person name="Hamelin R.C."/>
            <person name="Grigoriev I.V."/>
            <person name="Szabo L.J."/>
            <person name="Martin F."/>
        </authorList>
    </citation>
    <scope>NUCLEOTIDE SEQUENCE [LARGE SCALE GENOMIC DNA]</scope>
    <source>
        <strain evidence="3">98AG31 / pathotype 3-4-7</strain>
    </source>
</reference>
<evidence type="ECO:0000256" key="1">
    <source>
        <dbReference type="SAM" id="MobiDB-lite"/>
    </source>
</evidence>
<dbReference type="InParanoid" id="F4RC44"/>
<dbReference type="Proteomes" id="UP000001072">
    <property type="component" value="Unassembled WGS sequence"/>
</dbReference>
<keyword evidence="3" id="KW-1185">Reference proteome</keyword>
<organism evidence="3">
    <name type="scientific">Melampsora larici-populina (strain 98AG31 / pathotype 3-4-7)</name>
    <name type="common">Poplar leaf rust fungus</name>
    <dbReference type="NCBI Taxonomy" id="747676"/>
    <lineage>
        <taxon>Eukaryota</taxon>
        <taxon>Fungi</taxon>
        <taxon>Dikarya</taxon>
        <taxon>Basidiomycota</taxon>
        <taxon>Pucciniomycotina</taxon>
        <taxon>Pucciniomycetes</taxon>
        <taxon>Pucciniales</taxon>
        <taxon>Melampsoraceae</taxon>
        <taxon>Melampsora</taxon>
    </lineage>
</organism>
<protein>
    <submittedName>
        <fullName evidence="2">Uncharacterized protein</fullName>
    </submittedName>
</protein>
<dbReference type="AlphaFoldDB" id="F4RC44"/>
<accession>F4RC44</accession>
<feature type="compositionally biased region" description="Low complexity" evidence="1">
    <location>
        <begin position="127"/>
        <end position="157"/>
    </location>
</feature>
<sequence length="205" mass="22394">MYSIIHRSHLILFNMRGKSGCETYESQPRRTSRVTTPLRLEPGMIQPSQDSGRGLFLPSSQVPLSISSAPKPSARKRGRSTSRSDCETVVSHIVPNPPKRSKRSGIERKKAVSQKKTSLPQSKGKKAVSTASTATAASGPSNQQHSVAPSVSSHAPSANLRQDSDDENARIRKKKKKPEGALELKDEVYDDVGLYFGEPTRGEED</sequence>
<proteinExistence type="predicted"/>
<name>F4RC44_MELLP</name>